<evidence type="ECO:0000313" key="3">
    <source>
        <dbReference type="Proteomes" id="UP001152795"/>
    </source>
</evidence>
<evidence type="ECO:0000313" key="2">
    <source>
        <dbReference type="EMBL" id="CAB4038350.1"/>
    </source>
</evidence>
<dbReference type="GO" id="GO:0016593">
    <property type="term" value="C:Cdc73/Paf1 complex"/>
    <property type="evidence" value="ECO:0007669"/>
    <property type="project" value="InterPro"/>
</dbReference>
<name>A0A6S7K8U5_PARCT</name>
<proteinExistence type="predicted"/>
<comment type="caution">
    <text evidence="2">The sequence shown here is derived from an EMBL/GenBank/DDBJ whole genome shotgun (WGS) entry which is preliminary data.</text>
</comment>
<keyword evidence="3" id="KW-1185">Reference proteome</keyword>
<feature type="compositionally biased region" description="Basic and acidic residues" evidence="1">
    <location>
        <begin position="128"/>
        <end position="142"/>
    </location>
</feature>
<dbReference type="PANTHER" id="PTHR23146">
    <property type="entry name" value="LEO1 PROTEIN"/>
    <property type="match status" value="1"/>
</dbReference>
<sequence>MLLICVRYIRMDLKQLVTYSGLFQKEEEKLRTQLRRENQQRRMRERSNARGLTASYLEPDRYDDDEEGLEQSLLEMKKHYKKGLAKSRLGDVYSDQESEEEGISGGLESDDDSAENSADKGAGMSENDSTRQRKHSFEEPVVKKKRKKVIAESDEDESD</sequence>
<organism evidence="2 3">
    <name type="scientific">Paramuricea clavata</name>
    <name type="common">Red gorgonian</name>
    <name type="synonym">Violescent sea-whip</name>
    <dbReference type="NCBI Taxonomy" id="317549"/>
    <lineage>
        <taxon>Eukaryota</taxon>
        <taxon>Metazoa</taxon>
        <taxon>Cnidaria</taxon>
        <taxon>Anthozoa</taxon>
        <taxon>Octocorallia</taxon>
        <taxon>Malacalcyonacea</taxon>
        <taxon>Plexauridae</taxon>
        <taxon>Paramuricea</taxon>
    </lineage>
</organism>
<feature type="region of interest" description="Disordered" evidence="1">
    <location>
        <begin position="34"/>
        <end position="64"/>
    </location>
</feature>
<dbReference type="EMBL" id="CACRXK020024106">
    <property type="protein sequence ID" value="CAB4038350.1"/>
    <property type="molecule type" value="Genomic_DNA"/>
</dbReference>
<dbReference type="InterPro" id="IPR007149">
    <property type="entry name" value="Leo1"/>
</dbReference>
<feature type="compositionally biased region" description="Acidic residues" evidence="1">
    <location>
        <begin position="94"/>
        <end position="114"/>
    </location>
</feature>
<dbReference type="OrthoDB" id="20844at2759"/>
<dbReference type="AlphaFoldDB" id="A0A6S7K8U5"/>
<evidence type="ECO:0000256" key="1">
    <source>
        <dbReference type="SAM" id="MobiDB-lite"/>
    </source>
</evidence>
<gene>
    <name evidence="2" type="ORF">PACLA_8A044100</name>
</gene>
<dbReference type="PANTHER" id="PTHR23146:SF0">
    <property type="entry name" value="RNA POLYMERASE-ASSOCIATED PROTEIN LEO1"/>
    <property type="match status" value="1"/>
</dbReference>
<accession>A0A6S7K8U5</accession>
<feature type="compositionally biased region" description="Basic and acidic residues" evidence="1">
    <location>
        <begin position="34"/>
        <end position="48"/>
    </location>
</feature>
<protein>
    <submittedName>
        <fullName evidence="2">RNA polymerase-associated LEO1</fullName>
    </submittedName>
</protein>
<reference evidence="2" key="1">
    <citation type="submission" date="2020-04" db="EMBL/GenBank/DDBJ databases">
        <authorList>
            <person name="Alioto T."/>
            <person name="Alioto T."/>
            <person name="Gomez Garrido J."/>
        </authorList>
    </citation>
    <scope>NUCLEOTIDE SEQUENCE</scope>
    <source>
        <strain evidence="2">A484AB</strain>
    </source>
</reference>
<dbReference type="GO" id="GO:0032968">
    <property type="term" value="P:positive regulation of transcription elongation by RNA polymerase II"/>
    <property type="evidence" value="ECO:0007669"/>
    <property type="project" value="TreeGrafter"/>
</dbReference>
<dbReference type="GO" id="GO:1990269">
    <property type="term" value="F:RNA polymerase II C-terminal domain phosphoserine binding"/>
    <property type="evidence" value="ECO:0007669"/>
    <property type="project" value="TreeGrafter"/>
</dbReference>
<dbReference type="Proteomes" id="UP001152795">
    <property type="component" value="Unassembled WGS sequence"/>
</dbReference>
<dbReference type="GO" id="GO:0006368">
    <property type="term" value="P:transcription elongation by RNA polymerase II"/>
    <property type="evidence" value="ECO:0007669"/>
    <property type="project" value="InterPro"/>
</dbReference>
<feature type="region of interest" description="Disordered" evidence="1">
    <location>
        <begin position="85"/>
        <end position="159"/>
    </location>
</feature>